<evidence type="ECO:0000313" key="1">
    <source>
        <dbReference type="EMBL" id="KAK8511424.1"/>
    </source>
</evidence>
<proteinExistence type="predicted"/>
<evidence type="ECO:0008006" key="3">
    <source>
        <dbReference type="Google" id="ProtNLM"/>
    </source>
</evidence>
<keyword evidence="2" id="KW-1185">Reference proteome</keyword>
<gene>
    <name evidence="1" type="ORF">V6N12_038028</name>
</gene>
<dbReference type="Proteomes" id="UP001472677">
    <property type="component" value="Unassembled WGS sequence"/>
</dbReference>
<dbReference type="EMBL" id="JBBPBM010000078">
    <property type="protein sequence ID" value="KAK8511424.1"/>
    <property type="molecule type" value="Genomic_DNA"/>
</dbReference>
<comment type="caution">
    <text evidence="1">The sequence shown here is derived from an EMBL/GenBank/DDBJ whole genome shotgun (WGS) entry which is preliminary data.</text>
</comment>
<sequence length="176" mass="20925">MDYTCLMELPIKGGTFTWSNRRSEDEAILEKLDRVMVSCEWSLNFPKAIGILDVALASDHTPIVLMLKGANKKYKREFKFEAKWLLEEECSSNIRVCWQSGGRRGNNQGFGLKLCRTRSKLMKWSKLKYRRIKEREKELKNRIQFLQDRKLNKVEMEELNNLKLSLDHLWESEERH</sequence>
<protein>
    <recommendedName>
        <fullName evidence="3">Endonuclease/exonuclease/phosphatase domain-containing protein</fullName>
    </recommendedName>
</protein>
<dbReference type="PANTHER" id="PTHR33710:SF79">
    <property type="entry name" value="OS06G0205337 PROTEIN"/>
    <property type="match status" value="1"/>
</dbReference>
<dbReference type="PANTHER" id="PTHR33710">
    <property type="entry name" value="BNAC02G09200D PROTEIN"/>
    <property type="match status" value="1"/>
</dbReference>
<name>A0ABR2BWD8_9ROSI</name>
<accession>A0ABR2BWD8</accession>
<organism evidence="1 2">
    <name type="scientific">Hibiscus sabdariffa</name>
    <name type="common">roselle</name>
    <dbReference type="NCBI Taxonomy" id="183260"/>
    <lineage>
        <taxon>Eukaryota</taxon>
        <taxon>Viridiplantae</taxon>
        <taxon>Streptophyta</taxon>
        <taxon>Embryophyta</taxon>
        <taxon>Tracheophyta</taxon>
        <taxon>Spermatophyta</taxon>
        <taxon>Magnoliopsida</taxon>
        <taxon>eudicotyledons</taxon>
        <taxon>Gunneridae</taxon>
        <taxon>Pentapetalae</taxon>
        <taxon>rosids</taxon>
        <taxon>malvids</taxon>
        <taxon>Malvales</taxon>
        <taxon>Malvaceae</taxon>
        <taxon>Malvoideae</taxon>
        <taxon>Hibiscus</taxon>
    </lineage>
</organism>
<reference evidence="1 2" key="1">
    <citation type="journal article" date="2024" name="G3 (Bethesda)">
        <title>Genome assembly of Hibiscus sabdariffa L. provides insights into metabolisms of medicinal natural products.</title>
        <authorList>
            <person name="Kim T."/>
        </authorList>
    </citation>
    <scope>NUCLEOTIDE SEQUENCE [LARGE SCALE GENOMIC DNA]</scope>
    <source>
        <strain evidence="1">TK-2024</strain>
        <tissue evidence="1">Old leaves</tissue>
    </source>
</reference>
<dbReference type="InterPro" id="IPR036691">
    <property type="entry name" value="Endo/exonu/phosph_ase_sf"/>
</dbReference>
<dbReference type="SUPFAM" id="SSF56219">
    <property type="entry name" value="DNase I-like"/>
    <property type="match status" value="1"/>
</dbReference>
<evidence type="ECO:0000313" key="2">
    <source>
        <dbReference type="Proteomes" id="UP001472677"/>
    </source>
</evidence>